<dbReference type="SMART" id="SM01100">
    <property type="entry name" value="CRAL_TRIO_N"/>
    <property type="match status" value="1"/>
</dbReference>
<dbReference type="InterPro" id="IPR011074">
    <property type="entry name" value="CRAL/TRIO_N_dom"/>
</dbReference>
<evidence type="ECO:0000313" key="3">
    <source>
        <dbReference type="WBParaSite" id="nRc.2.0.1.t33613-RA"/>
    </source>
</evidence>
<proteinExistence type="predicted"/>
<dbReference type="PROSITE" id="PS50904">
    <property type="entry name" value="PRELI_MSF1"/>
    <property type="match status" value="1"/>
</dbReference>
<dbReference type="Pfam" id="PF04707">
    <property type="entry name" value="PRELI"/>
    <property type="match status" value="1"/>
</dbReference>
<dbReference type="Proteomes" id="UP000887565">
    <property type="component" value="Unplaced"/>
</dbReference>
<protein>
    <submittedName>
        <fullName evidence="3">PRELI/MSF1 domain-containing protein</fullName>
    </submittedName>
</protein>
<dbReference type="PANTHER" id="PTHR23324:SF66">
    <property type="entry name" value="PROTEIN REAL-TIME"/>
    <property type="match status" value="1"/>
</dbReference>
<dbReference type="SUPFAM" id="SSF46938">
    <property type="entry name" value="CRAL/TRIO N-terminal domain"/>
    <property type="match status" value="1"/>
</dbReference>
<dbReference type="OMA" id="FMSKSHE"/>
<dbReference type="InterPro" id="IPR036865">
    <property type="entry name" value="CRAL-TRIO_dom_sf"/>
</dbReference>
<name>A0A915K5J9_ROMCU</name>
<dbReference type="PANTHER" id="PTHR23324">
    <property type="entry name" value="SEC14 RELATED PROTEIN"/>
    <property type="match status" value="1"/>
</dbReference>
<feature type="domain" description="PRELI/MSF1" evidence="1">
    <location>
        <begin position="2"/>
        <end position="175"/>
    </location>
</feature>
<evidence type="ECO:0000259" key="1">
    <source>
        <dbReference type="PROSITE" id="PS50904"/>
    </source>
</evidence>
<dbReference type="GO" id="GO:0005737">
    <property type="term" value="C:cytoplasm"/>
    <property type="evidence" value="ECO:0007669"/>
    <property type="project" value="TreeGrafter"/>
</dbReference>
<dbReference type="WBParaSite" id="nRc.2.0.1.t33613-RA">
    <property type="protein sequence ID" value="nRc.2.0.1.t33613-RA"/>
    <property type="gene ID" value="nRc.2.0.1.g33613"/>
</dbReference>
<dbReference type="Pfam" id="PF03765">
    <property type="entry name" value="CRAL_TRIO_N"/>
    <property type="match status" value="1"/>
</dbReference>
<reference evidence="3" key="1">
    <citation type="submission" date="2022-11" db="UniProtKB">
        <authorList>
            <consortium name="WormBaseParasite"/>
        </authorList>
    </citation>
    <scope>IDENTIFICATION</scope>
</reference>
<dbReference type="InterPro" id="IPR006797">
    <property type="entry name" value="PRELI/MSF1_dom"/>
</dbReference>
<dbReference type="Gene3D" id="3.40.525.10">
    <property type="entry name" value="CRAL-TRIO lipid binding domain"/>
    <property type="match status" value="1"/>
</dbReference>
<keyword evidence="2" id="KW-1185">Reference proteome</keyword>
<sequence>MVQTYQSPVRIYKYPFELVMAAYERRFPTSPLIPIFVGSEISEEFKSEDGAVHVIERKCKLNVDAPYLLKKIAGVEYVYFMQKNSLNRRNRTLTIDAHNLSFSSRIVIKESCVYYVHQENPDWTCFEQSASLDVKSFFGFESTVEKIAMKQYEANIQKMAVVDIHRDIYVTQGKEIIEHYVSELFKEGKTHFPLFEETVSTISDDSAIFMSKSHEAVRKLSKDQKEPTPEITILQSSRSGSMAARRLSSPGAAVEEGESGKLETEYIKRFLGVLTPLEESRLCELRYWLHDNCKGKIPNDAHLLRFLRARDFDVNRAREMVTSSMLWRKQHNVDKILSTYQPHPVVLQYFPGAWLGHDLIPEFPATVKAVKVRKKEVIPGKPGKAREFRSGLS</sequence>
<dbReference type="InterPro" id="IPR051064">
    <property type="entry name" value="SEC14/CRAL-TRIO_domain"/>
</dbReference>
<accession>A0A915K5J9</accession>
<evidence type="ECO:0000313" key="2">
    <source>
        <dbReference type="Proteomes" id="UP000887565"/>
    </source>
</evidence>
<dbReference type="AlphaFoldDB" id="A0A915K5J9"/>
<organism evidence="2 3">
    <name type="scientific">Romanomermis culicivorax</name>
    <name type="common">Nematode worm</name>
    <dbReference type="NCBI Taxonomy" id="13658"/>
    <lineage>
        <taxon>Eukaryota</taxon>
        <taxon>Metazoa</taxon>
        <taxon>Ecdysozoa</taxon>
        <taxon>Nematoda</taxon>
        <taxon>Enoplea</taxon>
        <taxon>Dorylaimia</taxon>
        <taxon>Mermithida</taxon>
        <taxon>Mermithoidea</taxon>
        <taxon>Mermithidae</taxon>
        <taxon>Romanomermis</taxon>
    </lineage>
</organism>
<dbReference type="InterPro" id="IPR036273">
    <property type="entry name" value="CRAL/TRIO_N_dom_sf"/>
</dbReference>